<organism evidence="1 2">
    <name type="scientific">Necator americanus</name>
    <name type="common">Human hookworm</name>
    <dbReference type="NCBI Taxonomy" id="51031"/>
    <lineage>
        <taxon>Eukaryota</taxon>
        <taxon>Metazoa</taxon>
        <taxon>Ecdysozoa</taxon>
        <taxon>Nematoda</taxon>
        <taxon>Chromadorea</taxon>
        <taxon>Rhabditida</taxon>
        <taxon>Rhabditina</taxon>
        <taxon>Rhabditomorpha</taxon>
        <taxon>Strongyloidea</taxon>
        <taxon>Ancylostomatidae</taxon>
        <taxon>Bunostominae</taxon>
        <taxon>Necator</taxon>
    </lineage>
</organism>
<comment type="caution">
    <text evidence="1">The sequence shown here is derived from an EMBL/GenBank/DDBJ whole genome shotgun (WGS) entry which is preliminary data.</text>
</comment>
<protein>
    <submittedName>
        <fullName evidence="1">Uncharacterized protein</fullName>
    </submittedName>
</protein>
<name>A0ABR1CFA3_NECAM</name>
<keyword evidence="2" id="KW-1185">Reference proteome</keyword>
<evidence type="ECO:0000313" key="2">
    <source>
        <dbReference type="Proteomes" id="UP001303046"/>
    </source>
</evidence>
<evidence type="ECO:0000313" key="1">
    <source>
        <dbReference type="EMBL" id="KAK6737134.1"/>
    </source>
</evidence>
<proteinExistence type="predicted"/>
<dbReference type="EMBL" id="JAVFWL010000002">
    <property type="protein sequence ID" value="KAK6737134.1"/>
    <property type="molecule type" value="Genomic_DNA"/>
</dbReference>
<reference evidence="1 2" key="1">
    <citation type="submission" date="2023-08" db="EMBL/GenBank/DDBJ databases">
        <title>A Necator americanus chromosomal reference genome.</title>
        <authorList>
            <person name="Ilik V."/>
            <person name="Petrzelkova K.J."/>
            <person name="Pardy F."/>
            <person name="Fuh T."/>
            <person name="Niatou-Singa F.S."/>
            <person name="Gouil Q."/>
            <person name="Baker L."/>
            <person name="Ritchie M.E."/>
            <person name="Jex A.R."/>
            <person name="Gazzola D."/>
            <person name="Li H."/>
            <person name="Toshio Fujiwara R."/>
            <person name="Zhan B."/>
            <person name="Aroian R.V."/>
            <person name="Pafco B."/>
            <person name="Schwarz E.M."/>
        </authorList>
    </citation>
    <scope>NUCLEOTIDE SEQUENCE [LARGE SCALE GENOMIC DNA]</scope>
    <source>
        <strain evidence="1 2">Aroian</strain>
        <tissue evidence="1">Whole animal</tissue>
    </source>
</reference>
<sequence>MDMEQQLRETKREPKNFYDRIPRSCFNFHFHKSATTHTILPVLLIAIGLMTREIWNVLVQQQQELEEDTPLIMKFVAIETITMDQLQTLGC</sequence>
<dbReference type="Proteomes" id="UP001303046">
    <property type="component" value="Unassembled WGS sequence"/>
</dbReference>
<gene>
    <name evidence="1" type="primary">Necator_chrII.g7475</name>
    <name evidence="1" type="ORF">RB195_019681</name>
</gene>
<accession>A0ABR1CFA3</accession>